<dbReference type="EMBL" id="HE616899">
    <property type="protein sequence ID" value="CCF01289.1"/>
    <property type="molecule type" value="Genomic_DNA"/>
</dbReference>
<proteinExistence type="predicted"/>
<gene>
    <name evidence="1" type="ordered locus">SFHH103_06831</name>
</gene>
<dbReference type="KEGG" id="sfh:SFHH103_06831"/>
<reference evidence="1 2" key="1">
    <citation type="journal article" date="2012" name="J. Bacteriol.">
        <title>Genome sequence of the soybean symbiont Sinorhizobium fredii HH103.</title>
        <authorList>
            <person name="Weidner S."/>
            <person name="Becker A."/>
            <person name="Bonilla I."/>
            <person name="Jaenicke S."/>
            <person name="Lloret J."/>
            <person name="Margaret I."/>
            <person name="Puhler A."/>
            <person name="Ruiz-Sainz J.E."/>
            <person name="Schneiker-Bekel S."/>
            <person name="Szczepanowski R."/>
            <person name="Vinardell J.M."/>
            <person name="Zehner S."/>
            <person name="Gottfert M."/>
        </authorList>
    </citation>
    <scope>NUCLEOTIDE SEQUENCE [LARGE SCALE GENOMIC DNA]</scope>
    <source>
        <strain evidence="1 2">HH103</strain>
        <plasmid evidence="2">pSfHH103e</plasmid>
    </source>
</reference>
<protein>
    <submittedName>
        <fullName evidence="1">Uncharacterized protein</fullName>
    </submittedName>
</protein>
<dbReference type="PATRIC" id="fig|380.5.peg.6373"/>
<dbReference type="AlphaFoldDB" id="G9AJQ7"/>
<dbReference type="Proteomes" id="UP000007735">
    <property type="component" value="Plasmid pSfHH103e"/>
</dbReference>
<organism evidence="1 2">
    <name type="scientific">Sinorhizobium fredii (strain HH103)</name>
    <dbReference type="NCBI Taxonomy" id="1117943"/>
    <lineage>
        <taxon>Bacteria</taxon>
        <taxon>Pseudomonadati</taxon>
        <taxon>Pseudomonadota</taxon>
        <taxon>Alphaproteobacteria</taxon>
        <taxon>Hyphomicrobiales</taxon>
        <taxon>Rhizobiaceae</taxon>
        <taxon>Sinorhizobium/Ensifer group</taxon>
        <taxon>Sinorhizobium</taxon>
    </lineage>
</organism>
<geneLocation type="plasmid" evidence="1 2">
    <name>pSfHH103e</name>
</geneLocation>
<sequence length="42" mass="4360">MAHEPNHLGHIIQTLSKAKESCGVASEKMRGAVGIDSAASKV</sequence>
<evidence type="ECO:0000313" key="1">
    <source>
        <dbReference type="EMBL" id="CCF01289.1"/>
    </source>
</evidence>
<accession>G9AJQ7</accession>
<keyword evidence="1" id="KW-0614">Plasmid</keyword>
<evidence type="ECO:0000313" key="2">
    <source>
        <dbReference type="Proteomes" id="UP000007735"/>
    </source>
</evidence>
<dbReference type="HOGENOM" id="CLU_3256856_0_0_5"/>
<name>G9AJQ7_SINF1</name>